<evidence type="ECO:0000313" key="1">
    <source>
        <dbReference type="EMBL" id="KNE91267.1"/>
    </source>
</evidence>
<sequence length="213" mass="24293">MLIQNLDVNNLALVSTTMPITDHFDGRKLWNLLKNKYAGNNRVAQSTALDTFLDIEFKDLQSFCSAIRLTNQRMVLANFLNDDEVKFQSFREIVSMGFASEPFESIVKRLESYSISNNIKSEQLPQTLLHTRSDQGTSTRPVCEHCKRPGHGINHCWKKYPEKAPKSHQAHMTISDNANQLASQDGGFSYFRTADGVCHHIDKMQFEGVQYFS</sequence>
<gene>
    <name evidence="1" type="ORF">PSTG_15292</name>
</gene>
<dbReference type="Proteomes" id="UP000054564">
    <property type="component" value="Unassembled WGS sequence"/>
</dbReference>
<comment type="caution">
    <text evidence="1">The sequence shown here is derived from an EMBL/GenBank/DDBJ whole genome shotgun (WGS) entry which is preliminary data.</text>
</comment>
<dbReference type="EMBL" id="AJIL01000211">
    <property type="protein sequence ID" value="KNE91267.1"/>
    <property type="molecule type" value="Genomic_DNA"/>
</dbReference>
<keyword evidence="2" id="KW-1185">Reference proteome</keyword>
<accession>A0A0L0UW39</accession>
<evidence type="ECO:0000313" key="2">
    <source>
        <dbReference type="Proteomes" id="UP000054564"/>
    </source>
</evidence>
<dbReference type="AlphaFoldDB" id="A0A0L0UW39"/>
<name>A0A0L0UW39_9BASI</name>
<organism evidence="1 2">
    <name type="scientific">Puccinia striiformis f. sp. tritici PST-78</name>
    <dbReference type="NCBI Taxonomy" id="1165861"/>
    <lineage>
        <taxon>Eukaryota</taxon>
        <taxon>Fungi</taxon>
        <taxon>Dikarya</taxon>
        <taxon>Basidiomycota</taxon>
        <taxon>Pucciniomycotina</taxon>
        <taxon>Pucciniomycetes</taxon>
        <taxon>Pucciniales</taxon>
        <taxon>Pucciniaceae</taxon>
        <taxon>Puccinia</taxon>
    </lineage>
</organism>
<protein>
    <submittedName>
        <fullName evidence="1">Uncharacterized protein</fullName>
    </submittedName>
</protein>
<dbReference type="STRING" id="1165861.A0A0L0UW39"/>
<reference evidence="2" key="1">
    <citation type="submission" date="2014-03" db="EMBL/GenBank/DDBJ databases">
        <title>The Genome Sequence of Puccinia striiformis f. sp. tritici PST-78.</title>
        <authorList>
            <consortium name="The Broad Institute Genome Sequencing Platform"/>
            <person name="Cuomo C."/>
            <person name="Hulbert S."/>
            <person name="Chen X."/>
            <person name="Walker B."/>
            <person name="Young S.K."/>
            <person name="Zeng Q."/>
            <person name="Gargeya S."/>
            <person name="Fitzgerald M."/>
            <person name="Haas B."/>
            <person name="Abouelleil A."/>
            <person name="Alvarado L."/>
            <person name="Arachchi H.M."/>
            <person name="Berlin A.M."/>
            <person name="Chapman S.B."/>
            <person name="Goldberg J."/>
            <person name="Griggs A."/>
            <person name="Gujja S."/>
            <person name="Hansen M."/>
            <person name="Howarth C."/>
            <person name="Imamovic A."/>
            <person name="Larimer J."/>
            <person name="McCowan C."/>
            <person name="Montmayeur A."/>
            <person name="Murphy C."/>
            <person name="Neiman D."/>
            <person name="Pearson M."/>
            <person name="Priest M."/>
            <person name="Roberts A."/>
            <person name="Saif S."/>
            <person name="Shea T."/>
            <person name="Sisk P."/>
            <person name="Sykes S."/>
            <person name="Wortman J."/>
            <person name="Nusbaum C."/>
            <person name="Birren B."/>
        </authorList>
    </citation>
    <scope>NUCLEOTIDE SEQUENCE [LARGE SCALE GENOMIC DNA]</scope>
    <source>
        <strain evidence="2">race PST-78</strain>
    </source>
</reference>
<proteinExistence type="predicted"/>